<accession>A0A645C2R2</accession>
<dbReference type="EMBL" id="VSSQ01022987">
    <property type="protein sequence ID" value="MPM69633.1"/>
    <property type="molecule type" value="Genomic_DNA"/>
</dbReference>
<sequence>MADHLPTKAKAHAQEKQILAKVLYHLCVKGKGHGPGNFNQGNDQREKQAGNHGSGNCVFAEKFGMPHHGAAPKDDNGGKAQRGKVFKFEGGNRSVRRGGIGSKVTQNCFHLVSSFLFGSGKATF</sequence>
<feature type="region of interest" description="Disordered" evidence="1">
    <location>
        <begin position="34"/>
        <end position="99"/>
    </location>
</feature>
<organism evidence="2">
    <name type="scientific">bioreactor metagenome</name>
    <dbReference type="NCBI Taxonomy" id="1076179"/>
    <lineage>
        <taxon>unclassified sequences</taxon>
        <taxon>metagenomes</taxon>
        <taxon>ecological metagenomes</taxon>
    </lineage>
</organism>
<comment type="caution">
    <text evidence="2">The sequence shown here is derived from an EMBL/GenBank/DDBJ whole genome shotgun (WGS) entry which is preliminary data.</text>
</comment>
<dbReference type="AlphaFoldDB" id="A0A645C2R2"/>
<evidence type="ECO:0000313" key="2">
    <source>
        <dbReference type="EMBL" id="MPM69633.1"/>
    </source>
</evidence>
<gene>
    <name evidence="2" type="ORF">SDC9_116581</name>
</gene>
<reference evidence="2" key="1">
    <citation type="submission" date="2019-08" db="EMBL/GenBank/DDBJ databases">
        <authorList>
            <person name="Kucharzyk K."/>
            <person name="Murdoch R.W."/>
            <person name="Higgins S."/>
            <person name="Loffler F."/>
        </authorList>
    </citation>
    <scope>NUCLEOTIDE SEQUENCE</scope>
</reference>
<proteinExistence type="predicted"/>
<protein>
    <submittedName>
        <fullName evidence="2">Uncharacterized protein</fullName>
    </submittedName>
</protein>
<name>A0A645C2R2_9ZZZZ</name>
<evidence type="ECO:0000256" key="1">
    <source>
        <dbReference type="SAM" id="MobiDB-lite"/>
    </source>
</evidence>